<sequence>MMIFPKKVLTGLLVAGILAVGLSVGGSVYAAKEEQKAATQVAKDYVAAFEKHDTKSMLKYVKDTRAKEATELQAMYEQLIKENDMIHGQMKLDRVESLADGKFQAIFEMKTDLNKKGWAQYPLPMVKEDGEWKVFVDGSLIVDTKN</sequence>
<name>A0A316DB21_9BACL</name>
<dbReference type="Proteomes" id="UP000245634">
    <property type="component" value="Unassembled WGS sequence"/>
</dbReference>
<dbReference type="AlphaFoldDB" id="A0A316DB21"/>
<proteinExistence type="predicted"/>
<dbReference type="OrthoDB" id="2382262at2"/>
<protein>
    <submittedName>
        <fullName evidence="2">MecA-like transpeptidase family protein</fullName>
    </submittedName>
</protein>
<keyword evidence="3" id="KW-1185">Reference proteome</keyword>
<evidence type="ECO:0000259" key="1">
    <source>
        <dbReference type="Pfam" id="PF05223"/>
    </source>
</evidence>
<evidence type="ECO:0000313" key="2">
    <source>
        <dbReference type="EMBL" id="PWK14805.1"/>
    </source>
</evidence>
<dbReference type="Pfam" id="PF05223">
    <property type="entry name" value="MecA_N"/>
    <property type="match status" value="1"/>
</dbReference>
<dbReference type="Gene3D" id="3.10.450.50">
    <property type="match status" value="1"/>
</dbReference>
<accession>A0A316DB21</accession>
<evidence type="ECO:0000313" key="3">
    <source>
        <dbReference type="Proteomes" id="UP000245634"/>
    </source>
</evidence>
<gene>
    <name evidence="2" type="ORF">C7459_1042</name>
</gene>
<dbReference type="InterPro" id="IPR007887">
    <property type="entry name" value="MecA_N"/>
</dbReference>
<feature type="domain" description="NTF2-like N-terminal transpeptidase" evidence="1">
    <location>
        <begin position="38"/>
        <end position="141"/>
    </location>
</feature>
<dbReference type="GO" id="GO:0046677">
    <property type="term" value="P:response to antibiotic"/>
    <property type="evidence" value="ECO:0007669"/>
    <property type="project" value="InterPro"/>
</dbReference>
<organism evidence="2 3">
    <name type="scientific">Tumebacillus permanentifrigoris</name>
    <dbReference type="NCBI Taxonomy" id="378543"/>
    <lineage>
        <taxon>Bacteria</taxon>
        <taxon>Bacillati</taxon>
        <taxon>Bacillota</taxon>
        <taxon>Bacilli</taxon>
        <taxon>Bacillales</taxon>
        <taxon>Alicyclobacillaceae</taxon>
        <taxon>Tumebacillus</taxon>
    </lineage>
</organism>
<comment type="caution">
    <text evidence="2">The sequence shown here is derived from an EMBL/GenBank/DDBJ whole genome shotgun (WGS) entry which is preliminary data.</text>
</comment>
<reference evidence="2 3" key="1">
    <citation type="submission" date="2018-05" db="EMBL/GenBank/DDBJ databases">
        <title>Genomic Encyclopedia of Type Strains, Phase IV (KMG-IV): sequencing the most valuable type-strain genomes for metagenomic binning, comparative biology and taxonomic classification.</title>
        <authorList>
            <person name="Goeker M."/>
        </authorList>
    </citation>
    <scope>NUCLEOTIDE SEQUENCE [LARGE SCALE GENOMIC DNA]</scope>
    <source>
        <strain evidence="2 3">DSM 18773</strain>
    </source>
</reference>
<dbReference type="EMBL" id="QGGL01000004">
    <property type="protein sequence ID" value="PWK14805.1"/>
    <property type="molecule type" value="Genomic_DNA"/>
</dbReference>
<dbReference type="RefSeq" id="WP_109687099.1">
    <property type="nucleotide sequence ID" value="NZ_QGGL01000004.1"/>
</dbReference>